<dbReference type="Pfam" id="PF00005">
    <property type="entry name" value="ABC_tran"/>
    <property type="match status" value="1"/>
</dbReference>
<dbReference type="Pfam" id="PF25917">
    <property type="entry name" value="BSH_RND"/>
    <property type="match status" value="1"/>
</dbReference>
<dbReference type="GO" id="GO:0005886">
    <property type="term" value="C:plasma membrane"/>
    <property type="evidence" value="ECO:0007669"/>
    <property type="project" value="UniProtKB-SubCell"/>
</dbReference>
<evidence type="ECO:0000259" key="13">
    <source>
        <dbReference type="PROSITE" id="PS50929"/>
    </source>
</evidence>
<evidence type="ECO:0000256" key="7">
    <source>
        <dbReference type="ARBA" id="ARBA00022840"/>
    </source>
</evidence>
<dbReference type="PROSITE" id="PS00211">
    <property type="entry name" value="ABC_TRANSPORTER_1"/>
    <property type="match status" value="1"/>
</dbReference>
<dbReference type="PROSITE" id="PS50893">
    <property type="entry name" value="ABC_TRANSPORTER_2"/>
    <property type="match status" value="1"/>
</dbReference>
<dbReference type="FunFam" id="3.40.50.300:FF:000299">
    <property type="entry name" value="ABC transporter ATP-binding protein/permease"/>
    <property type="match status" value="1"/>
</dbReference>
<dbReference type="Gene3D" id="3.40.50.300">
    <property type="entry name" value="P-loop containing nucleotide triphosphate hydrolases"/>
    <property type="match status" value="1"/>
</dbReference>
<evidence type="ECO:0000256" key="4">
    <source>
        <dbReference type="ARBA" id="ARBA00022692"/>
    </source>
</evidence>
<keyword evidence="3" id="KW-1003">Cell membrane</keyword>
<comment type="subcellular location">
    <subcellularLocation>
        <location evidence="1">Cell membrane</location>
        <topology evidence="1">Multi-pass membrane protein</topology>
    </subcellularLocation>
</comment>
<dbReference type="InterPro" id="IPR036640">
    <property type="entry name" value="ABC1_TM_sf"/>
</dbReference>
<dbReference type="InterPro" id="IPR010132">
    <property type="entry name" value="ATPase_T1SS_HlyB"/>
</dbReference>
<dbReference type="PROSITE" id="PS50929">
    <property type="entry name" value="ABC_TM1F"/>
    <property type="match status" value="1"/>
</dbReference>
<feature type="domain" description="ABC transporter" evidence="12">
    <location>
        <begin position="466"/>
        <end position="701"/>
    </location>
</feature>
<dbReference type="EMBL" id="FP929052">
    <property type="protein sequence ID" value="CBL16440.1"/>
    <property type="molecule type" value="Genomic_DNA"/>
</dbReference>
<dbReference type="SUPFAM" id="SSF51230">
    <property type="entry name" value="Single hybrid motif"/>
    <property type="match status" value="1"/>
</dbReference>
<feature type="domain" description="ABC transmembrane type-1" evidence="13">
    <location>
        <begin position="151"/>
        <end position="432"/>
    </location>
</feature>
<evidence type="ECO:0000256" key="8">
    <source>
        <dbReference type="ARBA" id="ARBA00022989"/>
    </source>
</evidence>
<evidence type="ECO:0000256" key="10">
    <source>
        <dbReference type="SAM" id="Coils"/>
    </source>
</evidence>
<dbReference type="Pfam" id="PF03412">
    <property type="entry name" value="Peptidase_C39"/>
    <property type="match status" value="1"/>
</dbReference>
<dbReference type="GeneID" id="83157238"/>
<dbReference type="Proteomes" id="UP000007054">
    <property type="component" value="Chromosome"/>
</dbReference>
<dbReference type="GO" id="GO:0006508">
    <property type="term" value="P:proteolysis"/>
    <property type="evidence" value="ECO:0007669"/>
    <property type="project" value="InterPro"/>
</dbReference>
<reference evidence="15" key="1">
    <citation type="submission" date="2010-03" db="EMBL/GenBank/DDBJ databases">
        <title>The genome sequence of Ruminococcus sp. 18P13.</title>
        <authorList>
            <consortium name="metaHIT consortium -- http://www.metahit.eu/"/>
            <person name="Pajon A."/>
            <person name="Turner K."/>
            <person name="Parkhill J."/>
            <person name="Bernalier A."/>
        </authorList>
    </citation>
    <scope>NUCLEOTIDE SEQUENCE [LARGE SCALE GENOMIC DNA]</scope>
    <source>
        <strain evidence="15">Type strain: 18P13</strain>
    </source>
</reference>
<dbReference type="InterPro" id="IPR005074">
    <property type="entry name" value="Peptidase_C39"/>
</dbReference>
<evidence type="ECO:0000259" key="12">
    <source>
        <dbReference type="PROSITE" id="PS50893"/>
    </source>
</evidence>
<dbReference type="SUPFAM" id="SSF90123">
    <property type="entry name" value="ABC transporter transmembrane region"/>
    <property type="match status" value="1"/>
</dbReference>
<keyword evidence="5" id="KW-0547">Nucleotide-binding</keyword>
<feature type="transmembrane region" description="Helical" evidence="11">
    <location>
        <begin position="289"/>
        <end position="311"/>
    </location>
</feature>
<dbReference type="Gene3D" id="3.90.70.10">
    <property type="entry name" value="Cysteine proteinases"/>
    <property type="match status" value="1"/>
</dbReference>
<dbReference type="InterPro" id="IPR011527">
    <property type="entry name" value="ABC1_TM_dom"/>
</dbReference>
<evidence type="ECO:0000256" key="1">
    <source>
        <dbReference type="ARBA" id="ARBA00004651"/>
    </source>
</evidence>
<evidence type="ECO:0000259" key="14">
    <source>
        <dbReference type="PROSITE" id="PS50990"/>
    </source>
</evidence>
<feature type="transmembrane region" description="Helical" evidence="11">
    <location>
        <begin position="187"/>
        <end position="207"/>
    </location>
</feature>
<sequence length="1123" mass="124904">MAKKQDSGLSCFMIVMKFHGIPITKEQAENLSVLDPVQKTGEIEIMQSAKALKMKAKLCNLNIKKLKDVNAPMIAKGNDDEFFIIAKSQDDKFMILHTDKPAPEVVTRDELAKMWDGTAIIINKKGVIDREAVFSFKWFIPTILKFKKEFIQVLIAVFTIQILGILTPVMTQVVVDKVLVHRSISTLHVLTIGIAIVYIYELILGLAKNYVFTHTTNRIDVMLSFRLFKHLFALPLKYFESRRVGETVARVRELDSIRNFLTGTPLSSMIDLIFIIVYIVVLFCYSKMLTVIVICSIPVYAILSAIVTPLFKKRLDEKFETGANTQSFLVESITGVQTVKSYALEPKFEKKWGDLQAEYVKASYKTSMVSATAGTTGQFIQKVFDLLILFFGAKAVMDGNFTVGQLVAFRMLSGRVSGPVLRLVQLWQEYQQASLSVKRIGDIFNTAPEPILNANQSSMPRVQGKIIFDQVHFRYNPQGGEVIKGMSFEIPAGMVVGVVGRSGSGKSTISKLIQRLYIPEAGKISVDGMDISLVNPAMLRKQIGVVLQENFMFNGTVAENISIHCPTATMDRIIECAKIAGAHDFILELPNGYDTIIGEKGMGLSGGQKQRVAIARAILNDPRILIFDEATSALDYESESIIQNNLKEICKNRTVIIIAHRLSTLKDAQKIMVIDKGNLVEYDTHEKLMTLNGLYAYLYIISSKGVRSMDKAQKDYVLRHSSKRDKELKYDFMPSMLEIIERPAHKAGTVIILGVFTLLIAAIVWACLSKVDIVVTSSGTMQPVGNISSLNTYTSGTVKSINVEEGAYVKAGDVLIELDTQSIDIDVEALSQQKEVLEAQKEIYTMIKNGEDVSTVDITKYGANLQPYILTIIDNEKAYQNNLSILESTKENAGLTRDIAQIKYDDYNTNPMISVAEFNAQKLVLQQAENEYLQAELNILNAQTSYSEQINSNISDINSKLKQADSELEKYQLSLDYQKVIAPVNGYINSIAVNNVGETVTSAQQIITIVPADAPVEMACYVKNMDIADIMVGMEAEIKLEAYPYNKYGTVKGTVKYISPSSFNSEQLGSVYLVKLDVDNTNPGINVMSGLSGSVEVKIGKQSVMRYFLDPIVKGFDESLKEK</sequence>
<evidence type="ECO:0000256" key="6">
    <source>
        <dbReference type="ARBA" id="ARBA00022807"/>
    </source>
</evidence>
<dbReference type="BioCyc" id="RCHA213810:RUM_RS12300-MONOMER"/>
<protein>
    <submittedName>
        <fullName evidence="15">Type I secretion system ABC transporter, HlyB family</fullName>
    </submittedName>
</protein>
<keyword evidence="6" id="KW-0645">Protease</keyword>
<dbReference type="Gene3D" id="1.20.1560.10">
    <property type="entry name" value="ABC transporter type 1, transmembrane domain"/>
    <property type="match status" value="1"/>
</dbReference>
<dbReference type="GO" id="GO:0005524">
    <property type="term" value="F:ATP binding"/>
    <property type="evidence" value="ECO:0007669"/>
    <property type="project" value="UniProtKB-KW"/>
</dbReference>
<dbReference type="CDD" id="cd18588">
    <property type="entry name" value="ABC_6TM_CyaB_HlyB_like"/>
    <property type="match status" value="1"/>
</dbReference>
<dbReference type="InterPro" id="IPR017871">
    <property type="entry name" value="ABC_transporter-like_CS"/>
</dbReference>
<reference evidence="15" key="2">
    <citation type="submission" date="2010-03" db="EMBL/GenBank/DDBJ databases">
        <authorList>
            <person name="Pajon A."/>
        </authorList>
    </citation>
    <scope>NUCLEOTIDE SEQUENCE</scope>
    <source>
        <strain evidence="15">Type strain: 18P13</strain>
    </source>
</reference>
<dbReference type="Gene3D" id="2.40.30.170">
    <property type="match status" value="1"/>
</dbReference>
<keyword evidence="8 11" id="KW-1133">Transmembrane helix</keyword>
<dbReference type="InterPro" id="IPR011053">
    <property type="entry name" value="Single_hybrid_motif"/>
</dbReference>
<proteinExistence type="predicted"/>
<keyword evidence="2" id="KW-0813">Transport</keyword>
<name>D4L9Z5_RUMC1</name>
<feature type="transmembrane region" description="Helical" evidence="11">
    <location>
        <begin position="260"/>
        <end position="283"/>
    </location>
</feature>
<evidence type="ECO:0000256" key="11">
    <source>
        <dbReference type="SAM" id="Phobius"/>
    </source>
</evidence>
<evidence type="ECO:0000256" key="5">
    <source>
        <dbReference type="ARBA" id="ARBA00022741"/>
    </source>
</evidence>
<keyword evidence="6" id="KW-0788">Thiol protease</keyword>
<feature type="domain" description="Peptidase C39" evidence="14">
    <location>
        <begin position="1"/>
        <end position="122"/>
    </location>
</feature>
<dbReference type="PANTHER" id="PTHR24221">
    <property type="entry name" value="ATP-BINDING CASSETTE SUB-FAMILY B"/>
    <property type="match status" value="1"/>
</dbReference>
<organism evidence="15 16">
    <name type="scientific">Ruminococcus champanellensis (strain DSM 18848 / JCM 17042 / KCTC 15320 / 18P13)</name>
    <dbReference type="NCBI Taxonomy" id="213810"/>
    <lineage>
        <taxon>Bacteria</taxon>
        <taxon>Bacillati</taxon>
        <taxon>Bacillota</taxon>
        <taxon>Clostridia</taxon>
        <taxon>Eubacteriales</taxon>
        <taxon>Oscillospiraceae</taxon>
        <taxon>Ruminococcus</taxon>
    </lineage>
</organism>
<dbReference type="NCBIfam" id="TIGR01846">
    <property type="entry name" value="type_I_sec_HlyB"/>
    <property type="match status" value="1"/>
</dbReference>
<dbReference type="GO" id="GO:0030253">
    <property type="term" value="P:protein secretion by the type I secretion system"/>
    <property type="evidence" value="ECO:0007669"/>
    <property type="project" value="InterPro"/>
</dbReference>
<dbReference type="PANTHER" id="PTHR24221:SF647">
    <property type="entry name" value="BLL6336 PROTEIN"/>
    <property type="match status" value="1"/>
</dbReference>
<dbReference type="SMART" id="SM00382">
    <property type="entry name" value="AAA"/>
    <property type="match status" value="1"/>
</dbReference>
<feature type="coiled-coil region" evidence="10">
    <location>
        <begin position="918"/>
        <end position="974"/>
    </location>
</feature>
<dbReference type="PATRIC" id="fig|213810.4.peg.36"/>
<dbReference type="KEGG" id="rch:RUM_01870"/>
<dbReference type="InterPro" id="IPR058982">
    <property type="entry name" value="Beta-barrel_AprE"/>
</dbReference>
<dbReference type="InterPro" id="IPR039421">
    <property type="entry name" value="Type_1_exporter"/>
</dbReference>
<dbReference type="GO" id="GO:0140359">
    <property type="term" value="F:ABC-type transporter activity"/>
    <property type="evidence" value="ECO:0007669"/>
    <property type="project" value="InterPro"/>
</dbReference>
<dbReference type="GO" id="GO:0016887">
    <property type="term" value="F:ATP hydrolysis activity"/>
    <property type="evidence" value="ECO:0007669"/>
    <property type="project" value="InterPro"/>
</dbReference>
<evidence type="ECO:0000256" key="9">
    <source>
        <dbReference type="ARBA" id="ARBA00023136"/>
    </source>
</evidence>
<dbReference type="GO" id="GO:0030256">
    <property type="term" value="C:type I protein secretion system complex"/>
    <property type="evidence" value="ECO:0007669"/>
    <property type="project" value="InterPro"/>
</dbReference>
<gene>
    <name evidence="15" type="ordered locus">RUM_01870</name>
</gene>
<dbReference type="GO" id="GO:0034040">
    <property type="term" value="F:ATPase-coupled lipid transmembrane transporter activity"/>
    <property type="evidence" value="ECO:0007669"/>
    <property type="project" value="TreeGrafter"/>
</dbReference>
<keyword evidence="9 11" id="KW-0472">Membrane</keyword>
<accession>D4L9Z5</accession>
<evidence type="ECO:0000313" key="16">
    <source>
        <dbReference type="Proteomes" id="UP000007054"/>
    </source>
</evidence>
<dbReference type="PRINTS" id="PR01490">
    <property type="entry name" value="RTXTOXIND"/>
</dbReference>
<dbReference type="SUPFAM" id="SSF111369">
    <property type="entry name" value="HlyD-like secretion proteins"/>
    <property type="match status" value="1"/>
</dbReference>
<keyword evidence="4 11" id="KW-0812">Transmembrane</keyword>
<dbReference type="PROSITE" id="PS50990">
    <property type="entry name" value="PEPTIDASE_C39"/>
    <property type="match status" value="1"/>
</dbReference>
<dbReference type="RefSeq" id="WP_015557347.1">
    <property type="nucleotide sequence ID" value="NC_021039.1"/>
</dbReference>
<dbReference type="InterPro" id="IPR003593">
    <property type="entry name" value="AAA+_ATPase"/>
</dbReference>
<evidence type="ECO:0000256" key="2">
    <source>
        <dbReference type="ARBA" id="ARBA00022448"/>
    </source>
</evidence>
<keyword evidence="7" id="KW-0067">ATP-binding</keyword>
<keyword evidence="6" id="KW-0378">Hydrolase</keyword>
<evidence type="ECO:0000256" key="3">
    <source>
        <dbReference type="ARBA" id="ARBA00022475"/>
    </source>
</evidence>
<dbReference type="GO" id="GO:0008234">
    <property type="term" value="F:cysteine-type peptidase activity"/>
    <property type="evidence" value="ECO:0007669"/>
    <property type="project" value="UniProtKB-KW"/>
</dbReference>
<dbReference type="Pfam" id="PF26002">
    <property type="entry name" value="Beta-barrel_AprE"/>
    <property type="match status" value="1"/>
</dbReference>
<dbReference type="STRING" id="213810.RUM_01870"/>
<dbReference type="Gene3D" id="2.40.50.100">
    <property type="match status" value="1"/>
</dbReference>
<dbReference type="AlphaFoldDB" id="D4L9Z5"/>
<dbReference type="SUPFAM" id="SSF52540">
    <property type="entry name" value="P-loop containing nucleoside triphosphate hydrolases"/>
    <property type="match status" value="1"/>
</dbReference>
<keyword evidence="10" id="KW-0175">Coiled coil</keyword>
<keyword evidence="16" id="KW-1185">Reference proteome</keyword>
<dbReference type="Pfam" id="PF00664">
    <property type="entry name" value="ABC_membrane"/>
    <property type="match status" value="1"/>
</dbReference>
<dbReference type="InterPro" id="IPR003439">
    <property type="entry name" value="ABC_transporter-like_ATP-bd"/>
</dbReference>
<dbReference type="InterPro" id="IPR027417">
    <property type="entry name" value="P-loop_NTPase"/>
</dbReference>
<evidence type="ECO:0000313" key="15">
    <source>
        <dbReference type="EMBL" id="CBL16440.1"/>
    </source>
</evidence>
<dbReference type="InterPro" id="IPR058625">
    <property type="entry name" value="MdtA-like_BSH"/>
</dbReference>
<dbReference type="HOGENOM" id="CLU_280041_0_0_9"/>
<feature type="transmembrane region" description="Helical" evidence="11">
    <location>
        <begin position="150"/>
        <end position="175"/>
    </location>
</feature>